<dbReference type="FunFam" id="2.40.50.140:FF:000042">
    <property type="entry name" value="Methionine--tRNA ligase"/>
    <property type="match status" value="1"/>
</dbReference>
<reference evidence="18 19" key="1">
    <citation type="journal article" date="2016" name="Environ. Microbiol.">
        <title>Genomic resolution of a cold subsurface aquifer community provides metabolic insights for novel microbes adapted to high CO concentrations.</title>
        <authorList>
            <person name="Probst A.J."/>
            <person name="Castelle C.J."/>
            <person name="Singh A."/>
            <person name="Brown C.T."/>
            <person name="Anantharaman K."/>
            <person name="Sharon I."/>
            <person name="Hug L.A."/>
            <person name="Burstein D."/>
            <person name="Emerson J.B."/>
            <person name="Thomas B.C."/>
            <person name="Banfield J.F."/>
        </authorList>
    </citation>
    <scope>NUCLEOTIDE SEQUENCE [LARGE SCALE GENOMIC DNA]</scope>
    <source>
        <strain evidence="18">CG2_30_43_9</strain>
    </source>
</reference>
<evidence type="ECO:0000256" key="12">
    <source>
        <dbReference type="ARBA" id="ARBA00022917"/>
    </source>
</evidence>
<dbReference type="InterPro" id="IPR002547">
    <property type="entry name" value="tRNA-bd_dom"/>
</dbReference>
<dbReference type="PANTHER" id="PTHR11586">
    <property type="entry name" value="TRNA-AMINOACYLATION COFACTOR ARC1 FAMILY MEMBER"/>
    <property type="match status" value="1"/>
</dbReference>
<dbReference type="AlphaFoldDB" id="A0A1J5FYF4"/>
<name>A0A1J5FYF4_9BACT</name>
<keyword evidence="6" id="KW-0963">Cytoplasm</keyword>
<keyword evidence="9" id="KW-0547">Nucleotide-binding</keyword>
<proteinExistence type="predicted"/>
<comment type="subunit">
    <text evidence="3">Homodimer.</text>
</comment>
<dbReference type="SUPFAM" id="SSF50249">
    <property type="entry name" value="Nucleic acid-binding proteins"/>
    <property type="match status" value="1"/>
</dbReference>
<evidence type="ECO:0000256" key="16">
    <source>
        <dbReference type="PROSITE-ProRule" id="PRU00209"/>
    </source>
</evidence>
<dbReference type="GO" id="GO:0005524">
    <property type="term" value="F:ATP binding"/>
    <property type="evidence" value="ECO:0007669"/>
    <property type="project" value="UniProtKB-KW"/>
</dbReference>
<evidence type="ECO:0000256" key="5">
    <source>
        <dbReference type="ARBA" id="ARBA00018753"/>
    </source>
</evidence>
<evidence type="ECO:0000256" key="11">
    <source>
        <dbReference type="ARBA" id="ARBA00022884"/>
    </source>
</evidence>
<dbReference type="GO" id="GO:0000049">
    <property type="term" value="F:tRNA binding"/>
    <property type="evidence" value="ECO:0007669"/>
    <property type="project" value="UniProtKB-UniRule"/>
</dbReference>
<keyword evidence="12" id="KW-0648">Protein biosynthesis</keyword>
<gene>
    <name evidence="18" type="ORF">AUK15_02030</name>
</gene>
<evidence type="ECO:0000256" key="1">
    <source>
        <dbReference type="ARBA" id="ARBA00003314"/>
    </source>
</evidence>
<evidence type="ECO:0000256" key="10">
    <source>
        <dbReference type="ARBA" id="ARBA00022840"/>
    </source>
</evidence>
<evidence type="ECO:0000256" key="13">
    <source>
        <dbReference type="ARBA" id="ARBA00023146"/>
    </source>
</evidence>
<dbReference type="PROSITE" id="PS50886">
    <property type="entry name" value="TRBD"/>
    <property type="match status" value="1"/>
</dbReference>
<comment type="subcellular location">
    <subcellularLocation>
        <location evidence="2">Cytoplasm</location>
    </subcellularLocation>
</comment>
<dbReference type="InterPro" id="IPR004495">
    <property type="entry name" value="Met-tRNA-synth_bsu_C"/>
</dbReference>
<keyword evidence="10" id="KW-0067">ATP-binding</keyword>
<keyword evidence="11 16" id="KW-0694">RNA-binding</keyword>
<feature type="domain" description="TRNA-binding" evidence="17">
    <location>
        <begin position="8"/>
        <end position="110"/>
    </location>
</feature>
<evidence type="ECO:0000256" key="6">
    <source>
        <dbReference type="ARBA" id="ARBA00022490"/>
    </source>
</evidence>
<dbReference type="InterPro" id="IPR051270">
    <property type="entry name" value="Tyrosine-tRNA_ligase_regulator"/>
</dbReference>
<evidence type="ECO:0000313" key="18">
    <source>
        <dbReference type="EMBL" id="OIP65329.1"/>
    </source>
</evidence>
<evidence type="ECO:0000256" key="8">
    <source>
        <dbReference type="ARBA" id="ARBA00022598"/>
    </source>
</evidence>
<evidence type="ECO:0000256" key="15">
    <source>
        <dbReference type="ARBA" id="ARBA00047364"/>
    </source>
</evidence>
<protein>
    <recommendedName>
        <fullName evidence="5">Methionine--tRNA ligase</fullName>
        <ecNumber evidence="4">6.1.1.10</ecNumber>
    </recommendedName>
    <alternativeName>
        <fullName evidence="14">Methionyl-tRNA synthetase</fullName>
    </alternativeName>
</protein>
<comment type="catalytic activity">
    <reaction evidence="15">
        <text>tRNA(Met) + L-methionine + ATP = L-methionyl-tRNA(Met) + AMP + diphosphate</text>
        <dbReference type="Rhea" id="RHEA:13481"/>
        <dbReference type="Rhea" id="RHEA-COMP:9667"/>
        <dbReference type="Rhea" id="RHEA-COMP:9698"/>
        <dbReference type="ChEBI" id="CHEBI:30616"/>
        <dbReference type="ChEBI" id="CHEBI:33019"/>
        <dbReference type="ChEBI" id="CHEBI:57844"/>
        <dbReference type="ChEBI" id="CHEBI:78442"/>
        <dbReference type="ChEBI" id="CHEBI:78530"/>
        <dbReference type="ChEBI" id="CHEBI:456215"/>
        <dbReference type="EC" id="6.1.1.10"/>
    </reaction>
</comment>
<keyword evidence="7 16" id="KW-0820">tRNA-binding</keyword>
<dbReference type="InterPro" id="IPR012340">
    <property type="entry name" value="NA-bd_OB-fold"/>
</dbReference>
<organism evidence="18 19">
    <name type="scientific">Candidatus Nomurabacteria bacterium CG2_30_43_9</name>
    <dbReference type="NCBI Taxonomy" id="1805283"/>
    <lineage>
        <taxon>Bacteria</taxon>
        <taxon>Candidatus Nomuraibacteriota</taxon>
    </lineage>
</organism>
<dbReference type="EC" id="6.1.1.10" evidence="4"/>
<dbReference type="GO" id="GO:0005737">
    <property type="term" value="C:cytoplasm"/>
    <property type="evidence" value="ECO:0007669"/>
    <property type="project" value="UniProtKB-SubCell"/>
</dbReference>
<comment type="function">
    <text evidence="1">Is required not only for elongation of protein synthesis but also for the initiation of all mRNA translation through initiator tRNA(fMet) aminoacylation.</text>
</comment>
<keyword evidence="8" id="KW-0436">Ligase</keyword>
<evidence type="ECO:0000256" key="9">
    <source>
        <dbReference type="ARBA" id="ARBA00022741"/>
    </source>
</evidence>
<evidence type="ECO:0000256" key="4">
    <source>
        <dbReference type="ARBA" id="ARBA00012838"/>
    </source>
</evidence>
<dbReference type="GO" id="GO:0004825">
    <property type="term" value="F:methionine-tRNA ligase activity"/>
    <property type="evidence" value="ECO:0007669"/>
    <property type="project" value="UniProtKB-EC"/>
</dbReference>
<dbReference type="GO" id="GO:0006431">
    <property type="term" value="P:methionyl-tRNA aminoacylation"/>
    <property type="evidence" value="ECO:0007669"/>
    <property type="project" value="InterPro"/>
</dbReference>
<sequence>MTEITFDEFKKAEIKIGTILSAEKVPDADKLIKLMINLGEENPRQILSGIAMHYEDPSVLVGKQVPVLANLPTRTIRGLESQGMVLYAVGEEILTTVTPDREIPNGTPLQ</sequence>
<evidence type="ECO:0000256" key="3">
    <source>
        <dbReference type="ARBA" id="ARBA00011738"/>
    </source>
</evidence>
<evidence type="ECO:0000256" key="2">
    <source>
        <dbReference type="ARBA" id="ARBA00004496"/>
    </source>
</evidence>
<keyword evidence="13" id="KW-0030">Aminoacyl-tRNA synthetase</keyword>
<evidence type="ECO:0000256" key="14">
    <source>
        <dbReference type="ARBA" id="ARBA00030904"/>
    </source>
</evidence>
<evidence type="ECO:0000259" key="17">
    <source>
        <dbReference type="PROSITE" id="PS50886"/>
    </source>
</evidence>
<evidence type="ECO:0000313" key="19">
    <source>
        <dbReference type="Proteomes" id="UP000182059"/>
    </source>
</evidence>
<dbReference type="Gene3D" id="2.40.50.140">
    <property type="entry name" value="Nucleic acid-binding proteins"/>
    <property type="match status" value="1"/>
</dbReference>
<dbReference type="Pfam" id="PF01588">
    <property type="entry name" value="tRNA_bind"/>
    <property type="match status" value="1"/>
</dbReference>
<accession>A0A1J5FYF4</accession>
<dbReference type="CDD" id="cd02800">
    <property type="entry name" value="tRNA_bind_EcMetRS_like"/>
    <property type="match status" value="1"/>
</dbReference>
<evidence type="ECO:0000256" key="7">
    <source>
        <dbReference type="ARBA" id="ARBA00022555"/>
    </source>
</evidence>
<dbReference type="EMBL" id="MNYX01000051">
    <property type="protein sequence ID" value="OIP65329.1"/>
    <property type="molecule type" value="Genomic_DNA"/>
</dbReference>
<dbReference type="PANTHER" id="PTHR11586:SF37">
    <property type="entry name" value="TRNA-BINDING DOMAIN-CONTAINING PROTEIN"/>
    <property type="match status" value="1"/>
</dbReference>
<comment type="caution">
    <text evidence="18">The sequence shown here is derived from an EMBL/GenBank/DDBJ whole genome shotgun (WGS) entry which is preliminary data.</text>
</comment>
<dbReference type="Proteomes" id="UP000182059">
    <property type="component" value="Unassembled WGS sequence"/>
</dbReference>